<sequence length="283" mass="32690">MKVNLSGEILTEEQANFSIYNRGYQYGDALFETIRVINTKIMFWEDHYFRLMASMRILRMEIPLSFSPEFLAEEIQHLIKINNLEDKALRVKINIHRKEGGLYLPEDREISYLISLKPISDSFYLLKKEAYEVELYKDYFQASGLLSTLKTNNRSLNVLASIFAEENAYDNCLLINEKKNIIEAVNGNIFVVKGNTIKTPPLAEGCIQGIIRKKLIEIINKTEEYTLDESPISPFELQKSDEMFITNVILGIQPITKYRKKTYTKNVAKQLLAKLNLTARLGD</sequence>
<dbReference type="InterPro" id="IPR050571">
    <property type="entry name" value="Class-IV_PLP-Dep_Aminotrnsfr"/>
</dbReference>
<accession>A0A840ERG7</accession>
<comment type="pathway">
    <text evidence="2">Amino-acid biosynthesis; L-valine biosynthesis; L-valine from pyruvate: step 4/4.</text>
</comment>
<comment type="catalytic activity">
    <reaction evidence="7">
        <text>L-isoleucine + 2-oxoglutarate = (S)-3-methyl-2-oxopentanoate + L-glutamate</text>
        <dbReference type="Rhea" id="RHEA:24801"/>
        <dbReference type="ChEBI" id="CHEBI:16810"/>
        <dbReference type="ChEBI" id="CHEBI:29985"/>
        <dbReference type="ChEBI" id="CHEBI:35146"/>
        <dbReference type="ChEBI" id="CHEBI:58045"/>
        <dbReference type="EC" id="2.6.1.42"/>
    </reaction>
</comment>
<comment type="pathway">
    <text evidence="1">Amino-acid biosynthesis; L-isoleucine biosynthesis; L-isoleucine from 2-oxobutanoate: step 4/4.</text>
</comment>
<protein>
    <recommendedName>
        <fullName evidence="5">branched-chain-amino-acid transaminase</fullName>
        <ecNumber evidence="5">2.6.1.42</ecNumber>
    </recommendedName>
</protein>
<evidence type="ECO:0000256" key="6">
    <source>
        <dbReference type="ARBA" id="ARBA00048212"/>
    </source>
</evidence>
<dbReference type="RefSeq" id="WP_183475593.1">
    <property type="nucleotide sequence ID" value="NZ_JACIFO010000001.1"/>
</dbReference>
<dbReference type="PANTHER" id="PTHR42743:SF11">
    <property type="entry name" value="AMINODEOXYCHORISMATE LYASE"/>
    <property type="match status" value="1"/>
</dbReference>
<evidence type="ECO:0000256" key="2">
    <source>
        <dbReference type="ARBA" id="ARBA00004931"/>
    </source>
</evidence>
<dbReference type="InterPro" id="IPR043132">
    <property type="entry name" value="BCAT-like_C"/>
</dbReference>
<dbReference type="SUPFAM" id="SSF56752">
    <property type="entry name" value="D-aminoacid aminotransferase-like PLP-dependent enzymes"/>
    <property type="match status" value="1"/>
</dbReference>
<gene>
    <name evidence="9" type="ORF">GGR32_000218</name>
</gene>
<comment type="catalytic activity">
    <reaction evidence="6">
        <text>L-valine + 2-oxoglutarate = 3-methyl-2-oxobutanoate + L-glutamate</text>
        <dbReference type="Rhea" id="RHEA:24813"/>
        <dbReference type="ChEBI" id="CHEBI:11851"/>
        <dbReference type="ChEBI" id="CHEBI:16810"/>
        <dbReference type="ChEBI" id="CHEBI:29985"/>
        <dbReference type="ChEBI" id="CHEBI:57762"/>
        <dbReference type="EC" id="2.6.1.42"/>
    </reaction>
</comment>
<dbReference type="InterPro" id="IPR043131">
    <property type="entry name" value="BCAT-like_N"/>
</dbReference>
<evidence type="ECO:0000256" key="5">
    <source>
        <dbReference type="ARBA" id="ARBA00013053"/>
    </source>
</evidence>
<dbReference type="EMBL" id="JACIFO010000001">
    <property type="protein sequence ID" value="MBB4117946.1"/>
    <property type="molecule type" value="Genomic_DNA"/>
</dbReference>
<evidence type="ECO:0000256" key="1">
    <source>
        <dbReference type="ARBA" id="ARBA00004824"/>
    </source>
</evidence>
<keyword evidence="10" id="KW-1185">Reference proteome</keyword>
<evidence type="ECO:0000256" key="4">
    <source>
        <dbReference type="ARBA" id="ARBA00009320"/>
    </source>
</evidence>
<comment type="similarity">
    <text evidence="4">Belongs to the class-IV pyridoxal-phosphate-dependent aminotransferase family.</text>
</comment>
<dbReference type="GO" id="GO:0004084">
    <property type="term" value="F:branched-chain-amino-acid transaminase activity"/>
    <property type="evidence" value="ECO:0007669"/>
    <property type="project" value="UniProtKB-EC"/>
</dbReference>
<dbReference type="Pfam" id="PF01063">
    <property type="entry name" value="Aminotran_4"/>
    <property type="match status" value="1"/>
</dbReference>
<dbReference type="Gene3D" id="3.20.10.10">
    <property type="entry name" value="D-amino Acid Aminotransferase, subunit A, domain 2"/>
    <property type="match status" value="1"/>
</dbReference>
<keyword evidence="9" id="KW-0032">Aminotransferase</keyword>
<dbReference type="InterPro" id="IPR001544">
    <property type="entry name" value="Aminotrans_IV"/>
</dbReference>
<evidence type="ECO:0000313" key="10">
    <source>
        <dbReference type="Proteomes" id="UP000553034"/>
    </source>
</evidence>
<dbReference type="EC" id="2.6.1.42" evidence="5"/>
<comment type="pathway">
    <text evidence="3">Amino-acid biosynthesis; L-leucine biosynthesis; L-leucine from 3-methyl-2-oxobutanoate: step 4/4.</text>
</comment>
<dbReference type="Gene3D" id="3.30.470.10">
    <property type="match status" value="1"/>
</dbReference>
<dbReference type="AlphaFoldDB" id="A0A840ERG7"/>
<name>A0A840ERG7_9FLAO</name>
<evidence type="ECO:0000256" key="7">
    <source>
        <dbReference type="ARBA" id="ARBA00048798"/>
    </source>
</evidence>
<dbReference type="Proteomes" id="UP000553034">
    <property type="component" value="Unassembled WGS sequence"/>
</dbReference>
<dbReference type="InterPro" id="IPR036038">
    <property type="entry name" value="Aminotransferase-like"/>
</dbReference>
<evidence type="ECO:0000256" key="8">
    <source>
        <dbReference type="ARBA" id="ARBA00049229"/>
    </source>
</evidence>
<evidence type="ECO:0000313" key="9">
    <source>
        <dbReference type="EMBL" id="MBB4117946.1"/>
    </source>
</evidence>
<evidence type="ECO:0000256" key="3">
    <source>
        <dbReference type="ARBA" id="ARBA00005072"/>
    </source>
</evidence>
<reference evidence="9 10" key="1">
    <citation type="submission" date="2020-08" db="EMBL/GenBank/DDBJ databases">
        <title>Genomic Encyclopedia of Type Strains, Phase IV (KMG-IV): sequencing the most valuable type-strain genomes for metagenomic binning, comparative biology and taxonomic classification.</title>
        <authorList>
            <person name="Goeker M."/>
        </authorList>
    </citation>
    <scope>NUCLEOTIDE SEQUENCE [LARGE SCALE GENOMIC DNA]</scope>
    <source>
        <strain evidence="9 10">DSM 29568</strain>
    </source>
</reference>
<keyword evidence="9" id="KW-0808">Transferase</keyword>
<dbReference type="CDD" id="cd00449">
    <property type="entry name" value="PLPDE_IV"/>
    <property type="match status" value="1"/>
</dbReference>
<dbReference type="GO" id="GO:0046394">
    <property type="term" value="P:carboxylic acid biosynthetic process"/>
    <property type="evidence" value="ECO:0007669"/>
    <property type="project" value="UniProtKB-ARBA"/>
</dbReference>
<dbReference type="PANTHER" id="PTHR42743">
    <property type="entry name" value="AMINO-ACID AMINOTRANSFERASE"/>
    <property type="match status" value="1"/>
</dbReference>
<proteinExistence type="inferred from homology"/>
<comment type="catalytic activity">
    <reaction evidence="8">
        <text>L-leucine + 2-oxoglutarate = 4-methyl-2-oxopentanoate + L-glutamate</text>
        <dbReference type="Rhea" id="RHEA:18321"/>
        <dbReference type="ChEBI" id="CHEBI:16810"/>
        <dbReference type="ChEBI" id="CHEBI:17865"/>
        <dbReference type="ChEBI" id="CHEBI:29985"/>
        <dbReference type="ChEBI" id="CHEBI:57427"/>
        <dbReference type="EC" id="2.6.1.42"/>
    </reaction>
</comment>
<comment type="caution">
    <text evidence="9">The sequence shown here is derived from an EMBL/GenBank/DDBJ whole genome shotgun (WGS) entry which is preliminary data.</text>
</comment>
<organism evidence="9 10">
    <name type="scientific">Mesonia hippocampi</name>
    <dbReference type="NCBI Taxonomy" id="1628250"/>
    <lineage>
        <taxon>Bacteria</taxon>
        <taxon>Pseudomonadati</taxon>
        <taxon>Bacteroidota</taxon>
        <taxon>Flavobacteriia</taxon>
        <taxon>Flavobacteriales</taxon>
        <taxon>Flavobacteriaceae</taxon>
        <taxon>Mesonia</taxon>
    </lineage>
</organism>